<proteinExistence type="predicted"/>
<gene>
    <name evidence="2" type="ORF">J1N35_005640</name>
</gene>
<accession>A0A9D4AJG0</accession>
<reference evidence="2 3" key="1">
    <citation type="journal article" date="2021" name="Plant Biotechnol. J.">
        <title>Multi-omics assisted identification of the key and species-specific regulatory components of drought-tolerant mechanisms in Gossypium stocksii.</title>
        <authorList>
            <person name="Yu D."/>
            <person name="Ke L."/>
            <person name="Zhang D."/>
            <person name="Wu Y."/>
            <person name="Sun Y."/>
            <person name="Mei J."/>
            <person name="Sun J."/>
            <person name="Sun Y."/>
        </authorList>
    </citation>
    <scope>NUCLEOTIDE SEQUENCE [LARGE SCALE GENOMIC DNA]</scope>
    <source>
        <strain evidence="3">cv. E1</strain>
        <tissue evidence="2">Leaf</tissue>
    </source>
</reference>
<sequence length="71" mass="7765">MLNLISLSHRLVVLFLELSMSKKGSSSKMMAAKVPAELEGIASTPKFKQRKVSAIWDFLPGCGRVSTLKNS</sequence>
<dbReference type="AlphaFoldDB" id="A0A9D4AJG0"/>
<name>A0A9D4AJG0_9ROSI</name>
<evidence type="ECO:0000313" key="2">
    <source>
        <dbReference type="EMBL" id="KAH1122480.1"/>
    </source>
</evidence>
<dbReference type="Proteomes" id="UP000828251">
    <property type="component" value="Unassembled WGS sequence"/>
</dbReference>
<dbReference type="EMBL" id="JAIQCV010000002">
    <property type="protein sequence ID" value="KAH1122480.1"/>
    <property type="molecule type" value="Genomic_DNA"/>
</dbReference>
<evidence type="ECO:0000313" key="3">
    <source>
        <dbReference type="Proteomes" id="UP000828251"/>
    </source>
</evidence>
<feature type="chain" id="PRO_5038416701" evidence="1">
    <location>
        <begin position="27"/>
        <end position="71"/>
    </location>
</feature>
<comment type="caution">
    <text evidence="2">The sequence shown here is derived from an EMBL/GenBank/DDBJ whole genome shotgun (WGS) entry which is preliminary data.</text>
</comment>
<evidence type="ECO:0000256" key="1">
    <source>
        <dbReference type="SAM" id="SignalP"/>
    </source>
</evidence>
<protein>
    <submittedName>
        <fullName evidence="2">Uncharacterized protein</fullName>
    </submittedName>
</protein>
<keyword evidence="1" id="KW-0732">Signal</keyword>
<keyword evidence="3" id="KW-1185">Reference proteome</keyword>
<organism evidence="2 3">
    <name type="scientific">Gossypium stocksii</name>
    <dbReference type="NCBI Taxonomy" id="47602"/>
    <lineage>
        <taxon>Eukaryota</taxon>
        <taxon>Viridiplantae</taxon>
        <taxon>Streptophyta</taxon>
        <taxon>Embryophyta</taxon>
        <taxon>Tracheophyta</taxon>
        <taxon>Spermatophyta</taxon>
        <taxon>Magnoliopsida</taxon>
        <taxon>eudicotyledons</taxon>
        <taxon>Gunneridae</taxon>
        <taxon>Pentapetalae</taxon>
        <taxon>rosids</taxon>
        <taxon>malvids</taxon>
        <taxon>Malvales</taxon>
        <taxon>Malvaceae</taxon>
        <taxon>Malvoideae</taxon>
        <taxon>Gossypium</taxon>
    </lineage>
</organism>
<feature type="signal peptide" evidence="1">
    <location>
        <begin position="1"/>
        <end position="26"/>
    </location>
</feature>